<dbReference type="Proteomes" id="UP001595637">
    <property type="component" value="Unassembled WGS sequence"/>
</dbReference>
<keyword evidence="1" id="KW-0812">Transmembrane</keyword>
<keyword evidence="4" id="KW-1185">Reference proteome</keyword>
<dbReference type="RefSeq" id="WP_380650634.1">
    <property type="nucleotide sequence ID" value="NZ_JBHRVQ010000001.1"/>
</dbReference>
<evidence type="ECO:0000256" key="1">
    <source>
        <dbReference type="SAM" id="Phobius"/>
    </source>
</evidence>
<evidence type="ECO:0008006" key="5">
    <source>
        <dbReference type="Google" id="ProtNLM"/>
    </source>
</evidence>
<protein>
    <recommendedName>
        <fullName evidence="5">Phosphatase</fullName>
    </recommendedName>
</protein>
<keyword evidence="1" id="KW-0472">Membrane</keyword>
<accession>A0ABV7N2Q9</accession>
<name>A0ABV7N2Q9_9STAP</name>
<reference evidence="4" key="1">
    <citation type="journal article" date="2019" name="Int. J. Syst. Evol. Microbiol.">
        <title>The Global Catalogue of Microorganisms (GCM) 10K type strain sequencing project: providing services to taxonomists for standard genome sequencing and annotation.</title>
        <authorList>
            <consortium name="The Broad Institute Genomics Platform"/>
            <consortium name="The Broad Institute Genome Sequencing Center for Infectious Disease"/>
            <person name="Wu L."/>
            <person name="Ma J."/>
        </authorList>
    </citation>
    <scope>NUCLEOTIDE SEQUENCE [LARGE SCALE GENOMIC DNA]</scope>
    <source>
        <strain evidence="4">CCM 7756</strain>
    </source>
</reference>
<evidence type="ECO:0000256" key="2">
    <source>
        <dbReference type="SAM" id="SignalP"/>
    </source>
</evidence>
<keyword evidence="1" id="KW-1133">Transmembrane helix</keyword>
<proteinExistence type="predicted"/>
<feature type="signal peptide" evidence="2">
    <location>
        <begin position="1"/>
        <end position="25"/>
    </location>
</feature>
<keyword evidence="2" id="KW-0732">Signal</keyword>
<organism evidence="3 4">
    <name type="scientific">Salinicoccus sesuvii</name>
    <dbReference type="NCBI Taxonomy" id="868281"/>
    <lineage>
        <taxon>Bacteria</taxon>
        <taxon>Bacillati</taxon>
        <taxon>Bacillota</taxon>
        <taxon>Bacilli</taxon>
        <taxon>Bacillales</taxon>
        <taxon>Staphylococcaceae</taxon>
        <taxon>Salinicoccus</taxon>
    </lineage>
</organism>
<sequence>MKRLLIGIALLTSSTLLYCSNIVAAAVYSETKHNTSWTTDLGVYKSALREVSIIPMFVIFILMLAGLVIISIEVYKEFEKNQHSKL</sequence>
<gene>
    <name evidence="3" type="ORF">ACFOEO_00690</name>
</gene>
<feature type="transmembrane region" description="Helical" evidence="1">
    <location>
        <begin position="53"/>
        <end position="75"/>
    </location>
</feature>
<comment type="caution">
    <text evidence="3">The sequence shown here is derived from an EMBL/GenBank/DDBJ whole genome shotgun (WGS) entry which is preliminary data.</text>
</comment>
<feature type="chain" id="PRO_5046279933" description="Phosphatase" evidence="2">
    <location>
        <begin position="26"/>
        <end position="86"/>
    </location>
</feature>
<evidence type="ECO:0000313" key="3">
    <source>
        <dbReference type="EMBL" id="MFC3387123.1"/>
    </source>
</evidence>
<dbReference type="EMBL" id="JBHRVQ010000001">
    <property type="protein sequence ID" value="MFC3387123.1"/>
    <property type="molecule type" value="Genomic_DNA"/>
</dbReference>
<evidence type="ECO:0000313" key="4">
    <source>
        <dbReference type="Proteomes" id="UP001595637"/>
    </source>
</evidence>